<dbReference type="InterPro" id="IPR036188">
    <property type="entry name" value="FAD/NAD-bd_sf"/>
</dbReference>
<keyword evidence="6 12" id="KW-0285">Flavoprotein</keyword>
<evidence type="ECO:0000259" key="13">
    <source>
        <dbReference type="Pfam" id="PF00890"/>
    </source>
</evidence>
<comment type="pathway">
    <text evidence="2 12">Cofactor biosynthesis; NAD(+) biosynthesis; iminoaspartate from L-aspartate (oxidase route): step 1/1.</text>
</comment>
<evidence type="ECO:0000256" key="2">
    <source>
        <dbReference type="ARBA" id="ARBA00004950"/>
    </source>
</evidence>
<dbReference type="InterPro" id="IPR015939">
    <property type="entry name" value="Fum_Rdtase/Succ_DH_flav-like_C"/>
</dbReference>
<comment type="catalytic activity">
    <reaction evidence="10">
        <text>L-aspartate + O2 = iminosuccinate + H2O2</text>
        <dbReference type="Rhea" id="RHEA:25876"/>
        <dbReference type="ChEBI" id="CHEBI:15379"/>
        <dbReference type="ChEBI" id="CHEBI:16240"/>
        <dbReference type="ChEBI" id="CHEBI:29991"/>
        <dbReference type="ChEBI" id="CHEBI:77875"/>
        <dbReference type="EC" id="1.4.3.16"/>
    </reaction>
    <physiologicalReaction direction="left-to-right" evidence="10">
        <dbReference type="Rhea" id="RHEA:25877"/>
    </physiologicalReaction>
</comment>
<evidence type="ECO:0000313" key="15">
    <source>
        <dbReference type="EMBL" id="MFC3907830.1"/>
    </source>
</evidence>
<dbReference type="InterPro" id="IPR037099">
    <property type="entry name" value="Fum_R/Succ_DH_flav-like_C_sf"/>
</dbReference>
<evidence type="ECO:0000256" key="11">
    <source>
        <dbReference type="NCBIfam" id="TIGR00551"/>
    </source>
</evidence>
<evidence type="ECO:0000256" key="4">
    <source>
        <dbReference type="ARBA" id="ARBA00012173"/>
    </source>
</evidence>
<evidence type="ECO:0000259" key="14">
    <source>
        <dbReference type="Pfam" id="PF02910"/>
    </source>
</evidence>
<keyword evidence="16" id="KW-1185">Reference proteome</keyword>
<evidence type="ECO:0000256" key="10">
    <source>
        <dbReference type="ARBA" id="ARBA00048305"/>
    </source>
</evidence>
<comment type="caution">
    <text evidence="15">The sequence shown here is derived from an EMBL/GenBank/DDBJ whole genome shotgun (WGS) entry which is preliminary data.</text>
</comment>
<evidence type="ECO:0000256" key="9">
    <source>
        <dbReference type="ARBA" id="ARBA00023002"/>
    </source>
</evidence>
<dbReference type="Gene3D" id="3.50.50.60">
    <property type="entry name" value="FAD/NAD(P)-binding domain"/>
    <property type="match status" value="1"/>
</dbReference>
<dbReference type="EMBL" id="JBHSAB010000001">
    <property type="protein sequence ID" value="MFC3907830.1"/>
    <property type="molecule type" value="Genomic_DNA"/>
</dbReference>
<dbReference type="InterPro" id="IPR005288">
    <property type="entry name" value="NadB"/>
</dbReference>
<proteinExistence type="inferred from homology"/>
<feature type="domain" description="Fumarate reductase/succinate dehydrogenase flavoprotein-like C-terminal" evidence="14">
    <location>
        <begin position="453"/>
        <end position="533"/>
    </location>
</feature>
<sequence>MSTGTTFSQQGAAREFDVLVIGNGLAALHYCLQLLQIQPALNIALLSKAEVSECNSRYAQGGIAAAVTEEDSTDSHIRDTLEAGDGLCYLPSVELIIHKAPQAIQELLDYSIQFTKNSTGQYALAQEGGHSHRRIFNTGDQTGLTVTQALLAAAKAHPKIHFFEHHIAVNLITHYSPHRTDEQGEVLGAYVLDCQQNLIHTFIARCVILATGGAGKTYRYTTNPMVATGDGVAMAYRAGARVGNMEFYQFHPTLLHHHSLNNFLISEAVRGEGAILKNAETGERFMKRYAPDQMELATRDVVARAIFSEIEQGQKGFVYLDITHQPRVFLQKRFPQIFSTLISIGIDMSQDMIPVVPAAHYQCGGVLTDVYGRTDLKRLYAIGEVAFTGLHGANRLASNSLLEAIVMAGNAARCSQQDLLSPLKHADDVANWSSPGEINARRASQINAHWRGLRGEMTSYAGIVRTEAGLQDLLQLIKIRKKIIEEYYWKHCITRDFIELRNIILNAELIVRAALARRESRGGHYREDYPHKDACAEESIARLISPQSTFI</sequence>
<evidence type="ECO:0000256" key="7">
    <source>
        <dbReference type="ARBA" id="ARBA00022642"/>
    </source>
</evidence>
<dbReference type="NCBIfam" id="TIGR00551">
    <property type="entry name" value="nadB"/>
    <property type="match status" value="1"/>
</dbReference>
<evidence type="ECO:0000256" key="5">
    <source>
        <dbReference type="ARBA" id="ARBA00021901"/>
    </source>
</evidence>
<dbReference type="SUPFAM" id="SSF56425">
    <property type="entry name" value="Succinate dehydrogenase/fumarate reductase flavoprotein, catalytic domain"/>
    <property type="match status" value="1"/>
</dbReference>
<protein>
    <recommendedName>
        <fullName evidence="5 11">L-aspartate oxidase</fullName>
        <ecNumber evidence="4 11">1.4.3.16</ecNumber>
    </recommendedName>
</protein>
<keyword evidence="8 12" id="KW-0274">FAD</keyword>
<comment type="similarity">
    <text evidence="3 12">Belongs to the FAD-dependent oxidoreductase 2 family. NadB subfamily.</text>
</comment>
<dbReference type="Gene3D" id="3.90.700.10">
    <property type="entry name" value="Succinate dehydrogenase/fumarate reductase flavoprotein, catalytic domain"/>
    <property type="match status" value="1"/>
</dbReference>
<dbReference type="PANTHER" id="PTHR42716">
    <property type="entry name" value="L-ASPARTATE OXIDASE"/>
    <property type="match status" value="1"/>
</dbReference>
<dbReference type="EC" id="1.4.3.16" evidence="4 11"/>
<comment type="function">
    <text evidence="12">Catalyzes the oxidation of L-aspartate to iminoaspartate.</text>
</comment>
<reference evidence="16" key="1">
    <citation type="journal article" date="2019" name="Int. J. Syst. Evol. Microbiol.">
        <title>The Global Catalogue of Microorganisms (GCM) 10K type strain sequencing project: providing services to taxonomists for standard genome sequencing and annotation.</title>
        <authorList>
            <consortium name="The Broad Institute Genomics Platform"/>
            <consortium name="The Broad Institute Genome Sequencing Center for Infectious Disease"/>
            <person name="Wu L."/>
            <person name="Ma J."/>
        </authorList>
    </citation>
    <scope>NUCLEOTIDE SEQUENCE [LARGE SCALE GENOMIC DNA]</scope>
    <source>
        <strain evidence="16">CCUG 59858</strain>
    </source>
</reference>
<comment type="subcellular location">
    <subcellularLocation>
        <location evidence="12">Cytoplasm</location>
    </subcellularLocation>
</comment>
<evidence type="ECO:0000256" key="1">
    <source>
        <dbReference type="ARBA" id="ARBA00001974"/>
    </source>
</evidence>
<keyword evidence="7 12" id="KW-0662">Pyridine nucleotide biosynthesis</keyword>
<evidence type="ECO:0000256" key="3">
    <source>
        <dbReference type="ARBA" id="ARBA00008562"/>
    </source>
</evidence>
<evidence type="ECO:0000256" key="6">
    <source>
        <dbReference type="ARBA" id="ARBA00022630"/>
    </source>
</evidence>
<dbReference type="Gene3D" id="1.20.58.100">
    <property type="entry name" value="Fumarate reductase/succinate dehydrogenase flavoprotein-like, C-terminal domain"/>
    <property type="match status" value="1"/>
</dbReference>
<dbReference type="RefSeq" id="WP_382340540.1">
    <property type="nucleotide sequence ID" value="NZ_JBHSAB010000001.1"/>
</dbReference>
<dbReference type="SUPFAM" id="SSF46977">
    <property type="entry name" value="Succinate dehydrogenase/fumarate reductase flavoprotein C-terminal domain"/>
    <property type="match status" value="1"/>
</dbReference>
<dbReference type="GO" id="GO:0008734">
    <property type="term" value="F:L-aspartate oxidase activity"/>
    <property type="evidence" value="ECO:0007669"/>
    <property type="project" value="UniProtKB-EC"/>
</dbReference>
<evidence type="ECO:0000313" key="16">
    <source>
        <dbReference type="Proteomes" id="UP001595758"/>
    </source>
</evidence>
<dbReference type="PIRSF" id="PIRSF000171">
    <property type="entry name" value="SDHA_APRA_LASPO"/>
    <property type="match status" value="1"/>
</dbReference>
<dbReference type="PANTHER" id="PTHR42716:SF2">
    <property type="entry name" value="L-ASPARTATE OXIDASE, CHLOROPLASTIC"/>
    <property type="match status" value="1"/>
</dbReference>
<dbReference type="SUPFAM" id="SSF51905">
    <property type="entry name" value="FAD/NAD(P)-binding domain"/>
    <property type="match status" value="1"/>
</dbReference>
<keyword evidence="9 12" id="KW-0560">Oxidoreductase</keyword>
<dbReference type="InterPro" id="IPR027477">
    <property type="entry name" value="Succ_DH/fumarate_Rdtase_cat_sf"/>
</dbReference>
<evidence type="ECO:0000256" key="8">
    <source>
        <dbReference type="ARBA" id="ARBA00022827"/>
    </source>
</evidence>
<comment type="cofactor">
    <cofactor evidence="1 12">
        <name>FAD</name>
        <dbReference type="ChEBI" id="CHEBI:57692"/>
    </cofactor>
</comment>
<gene>
    <name evidence="15" type="primary">nadB</name>
    <name evidence="15" type="ORF">ACFORL_01875</name>
</gene>
<feature type="domain" description="FAD-dependent oxidoreductase 2 FAD-binding" evidence="13">
    <location>
        <begin position="17"/>
        <end position="401"/>
    </location>
</feature>
<dbReference type="Pfam" id="PF02910">
    <property type="entry name" value="Succ_DH_flav_C"/>
    <property type="match status" value="1"/>
</dbReference>
<dbReference type="InterPro" id="IPR003953">
    <property type="entry name" value="FAD-dep_OxRdtase_2_FAD-bd"/>
</dbReference>
<evidence type="ECO:0000256" key="12">
    <source>
        <dbReference type="RuleBase" id="RU362049"/>
    </source>
</evidence>
<dbReference type="Pfam" id="PF00890">
    <property type="entry name" value="FAD_binding_2"/>
    <property type="match status" value="1"/>
</dbReference>
<name>A0ABV8CC34_9GAMM</name>
<accession>A0ABV8CC34</accession>
<dbReference type="Proteomes" id="UP001595758">
    <property type="component" value="Unassembled WGS sequence"/>
</dbReference>
<organism evidence="15 16">
    <name type="scientific">Legionella dresdenensis</name>
    <dbReference type="NCBI Taxonomy" id="450200"/>
    <lineage>
        <taxon>Bacteria</taxon>
        <taxon>Pseudomonadati</taxon>
        <taxon>Pseudomonadota</taxon>
        <taxon>Gammaproteobacteria</taxon>
        <taxon>Legionellales</taxon>
        <taxon>Legionellaceae</taxon>
        <taxon>Legionella</taxon>
    </lineage>
</organism>